<evidence type="ECO:0000256" key="3">
    <source>
        <dbReference type="SAM" id="Phobius"/>
    </source>
</evidence>
<feature type="compositionally biased region" description="Low complexity" evidence="2">
    <location>
        <begin position="37"/>
        <end position="63"/>
    </location>
</feature>
<keyword evidence="3" id="KW-1133">Transmembrane helix</keyword>
<dbReference type="InterPro" id="IPR052943">
    <property type="entry name" value="TMTC_O-mannosyl-trnsfr"/>
</dbReference>
<keyword evidence="1" id="KW-0802">TPR repeat</keyword>
<feature type="compositionally biased region" description="Basic and acidic residues" evidence="2">
    <location>
        <begin position="9"/>
        <end position="20"/>
    </location>
</feature>
<feature type="compositionally biased region" description="Pro residues" evidence="2">
    <location>
        <begin position="215"/>
        <end position="225"/>
    </location>
</feature>
<organism evidence="4 5">
    <name type="scientific">Vulcaniibacterium thermophilum</name>
    <dbReference type="NCBI Taxonomy" id="1169913"/>
    <lineage>
        <taxon>Bacteria</taxon>
        <taxon>Pseudomonadati</taxon>
        <taxon>Pseudomonadota</taxon>
        <taxon>Gammaproteobacteria</taxon>
        <taxon>Lysobacterales</taxon>
        <taxon>Lysobacteraceae</taxon>
        <taxon>Vulcaniibacterium</taxon>
    </lineage>
</organism>
<dbReference type="SUPFAM" id="SSF48452">
    <property type="entry name" value="TPR-like"/>
    <property type="match status" value="1"/>
</dbReference>
<comment type="caution">
    <text evidence="4">The sequence shown here is derived from an EMBL/GenBank/DDBJ whole genome shotgun (WGS) entry which is preliminary data.</text>
</comment>
<feature type="region of interest" description="Disordered" evidence="2">
    <location>
        <begin position="175"/>
        <end position="277"/>
    </location>
</feature>
<evidence type="ECO:0000313" key="5">
    <source>
        <dbReference type="Proteomes" id="UP000636453"/>
    </source>
</evidence>
<proteinExistence type="predicted"/>
<keyword evidence="3" id="KW-0812">Transmembrane</keyword>
<evidence type="ECO:0000313" key="4">
    <source>
        <dbReference type="EMBL" id="GHE29959.1"/>
    </source>
</evidence>
<gene>
    <name evidence="4" type="ORF">GCM10007167_09790</name>
</gene>
<dbReference type="RefSeq" id="WP_189766608.1">
    <property type="nucleotide sequence ID" value="NZ_BNCF01000004.1"/>
</dbReference>
<evidence type="ECO:0000256" key="1">
    <source>
        <dbReference type="PROSITE-ProRule" id="PRU00339"/>
    </source>
</evidence>
<dbReference type="Gene3D" id="1.25.40.10">
    <property type="entry name" value="Tetratricopeptide repeat domain"/>
    <property type="match status" value="2"/>
</dbReference>
<keyword evidence="3" id="KW-0472">Membrane</keyword>
<dbReference type="SMART" id="SM00028">
    <property type="entry name" value="TPR"/>
    <property type="match status" value="4"/>
</dbReference>
<protein>
    <recommendedName>
        <fullName evidence="6">Tetratricopeptide repeat protein</fullName>
    </recommendedName>
</protein>
<evidence type="ECO:0000256" key="2">
    <source>
        <dbReference type="SAM" id="MobiDB-lite"/>
    </source>
</evidence>
<dbReference type="InterPro" id="IPR011990">
    <property type="entry name" value="TPR-like_helical_dom_sf"/>
</dbReference>
<feature type="region of interest" description="Disordered" evidence="2">
    <location>
        <begin position="78"/>
        <end position="121"/>
    </location>
</feature>
<feature type="region of interest" description="Disordered" evidence="2">
    <location>
        <begin position="1"/>
        <end position="63"/>
    </location>
</feature>
<name>A0A919DB50_9GAMM</name>
<reference evidence="4" key="1">
    <citation type="journal article" date="2014" name="Int. J. Syst. Evol. Microbiol.">
        <title>Complete genome sequence of Corynebacterium casei LMG S-19264T (=DSM 44701T), isolated from a smear-ripened cheese.</title>
        <authorList>
            <consortium name="US DOE Joint Genome Institute (JGI-PGF)"/>
            <person name="Walter F."/>
            <person name="Albersmeier A."/>
            <person name="Kalinowski J."/>
            <person name="Ruckert C."/>
        </authorList>
    </citation>
    <scope>NUCLEOTIDE SEQUENCE</scope>
    <source>
        <strain evidence="4">KCTC 32020</strain>
    </source>
</reference>
<accession>A0A919DB50</accession>
<reference evidence="4" key="2">
    <citation type="submission" date="2020-09" db="EMBL/GenBank/DDBJ databases">
        <authorList>
            <person name="Sun Q."/>
            <person name="Kim S."/>
        </authorList>
    </citation>
    <scope>NUCLEOTIDE SEQUENCE</scope>
    <source>
        <strain evidence="4">KCTC 32020</strain>
    </source>
</reference>
<dbReference type="InterPro" id="IPR019734">
    <property type="entry name" value="TPR_rpt"/>
</dbReference>
<feature type="repeat" description="TPR" evidence="1">
    <location>
        <begin position="384"/>
        <end position="417"/>
    </location>
</feature>
<feature type="compositionally biased region" description="Low complexity" evidence="2">
    <location>
        <begin position="193"/>
        <end position="214"/>
    </location>
</feature>
<sequence length="474" mass="47871">MSLLIEALKQAEARKARPDAAADAPPKPAAADDARAAGELALEPIEPAASAPSAPTAVAAEAAAPPAAAIAPAPALAAAAPEPRPEPAIAAPAAGSVAPTSAPTPRAADASAPARAPDARRQAQAVFAAQAASAPRPRRALRIALIAIACVSALSLGGAWWFLAHYGATPAAPVDAPAPPADPAAPAPPAPATPAADTAPPAAPDAGSATEAPVAAPPPAPPAPMPAATGDGATAAADTAAPPAAALDTPAPALRRSRRAEPAAADEPYDDGRAPRFVRGEAQPALLQRAYEALNAQRLDEAETLYRQALRRSPRHPDALLGLSAIAERRGDTATAVEGYRRVLDLEPGHPVALAALAELGGLDEGGATESRLRSALADKPDAAPLHFALGNALAAQARWSEAQQAYFQAYALAPDNADYAFNVAVALDRLHKPKLAAEHYRRALQLAEAGPHAFDAAAAQRRLQAIDRESAGR</sequence>
<dbReference type="Pfam" id="PF13432">
    <property type="entry name" value="TPR_16"/>
    <property type="match status" value="2"/>
</dbReference>
<dbReference type="PANTHER" id="PTHR44809">
    <property type="match status" value="1"/>
</dbReference>
<feature type="compositionally biased region" description="Pro residues" evidence="2">
    <location>
        <begin position="176"/>
        <end position="192"/>
    </location>
</feature>
<dbReference type="PANTHER" id="PTHR44809:SF1">
    <property type="entry name" value="PROTEIN O-MANNOSYL-TRANSFERASE TMTC1"/>
    <property type="match status" value="1"/>
</dbReference>
<feature type="repeat" description="TPR" evidence="1">
    <location>
        <begin position="317"/>
        <end position="350"/>
    </location>
</feature>
<feature type="compositionally biased region" description="Low complexity" evidence="2">
    <location>
        <begin position="226"/>
        <end position="254"/>
    </location>
</feature>
<dbReference type="AlphaFoldDB" id="A0A919DB50"/>
<feature type="transmembrane region" description="Helical" evidence="3">
    <location>
        <begin position="143"/>
        <end position="163"/>
    </location>
</feature>
<dbReference type="EMBL" id="BNCF01000004">
    <property type="protein sequence ID" value="GHE29959.1"/>
    <property type="molecule type" value="Genomic_DNA"/>
</dbReference>
<keyword evidence="5" id="KW-1185">Reference proteome</keyword>
<evidence type="ECO:0008006" key="6">
    <source>
        <dbReference type="Google" id="ProtNLM"/>
    </source>
</evidence>
<dbReference type="PROSITE" id="PS50005">
    <property type="entry name" value="TPR"/>
    <property type="match status" value="2"/>
</dbReference>
<dbReference type="Proteomes" id="UP000636453">
    <property type="component" value="Unassembled WGS sequence"/>
</dbReference>